<dbReference type="GO" id="GO:0005198">
    <property type="term" value="F:structural molecule activity"/>
    <property type="evidence" value="ECO:0007669"/>
    <property type="project" value="InterPro"/>
</dbReference>
<evidence type="ECO:0000313" key="1">
    <source>
        <dbReference type="EMBL" id="GEM46012.1"/>
    </source>
</evidence>
<organism evidence="1 2">
    <name type="scientific">Deinococcus cellulosilyticus (strain DSM 18568 / NBRC 106333 / KACC 11606 / 5516J-15)</name>
    <dbReference type="NCBI Taxonomy" id="1223518"/>
    <lineage>
        <taxon>Bacteria</taxon>
        <taxon>Thermotogati</taxon>
        <taxon>Deinococcota</taxon>
        <taxon>Deinococci</taxon>
        <taxon>Deinococcales</taxon>
        <taxon>Deinococcaceae</taxon>
        <taxon>Deinococcus</taxon>
    </lineage>
</organism>
<name>A0A511MZN7_DEIC1</name>
<reference evidence="1 2" key="1">
    <citation type="submission" date="2019-07" db="EMBL/GenBank/DDBJ databases">
        <title>Whole genome shotgun sequence of Deinococcus cellulosilyticus NBRC 106333.</title>
        <authorList>
            <person name="Hosoyama A."/>
            <person name="Uohara A."/>
            <person name="Ohji S."/>
            <person name="Ichikawa N."/>
        </authorList>
    </citation>
    <scope>NUCLEOTIDE SEQUENCE [LARGE SCALE GENOMIC DNA]</scope>
    <source>
        <strain evidence="1 2">NBRC 106333</strain>
    </source>
</reference>
<dbReference type="PANTHER" id="PTHR38009:SF1">
    <property type="entry name" value="CONSERVED HYPOTHETICAL PHAGE TAIL PROTEIN"/>
    <property type="match status" value="1"/>
</dbReference>
<protein>
    <recommendedName>
        <fullName evidence="3">Phage tail protein</fullName>
    </recommendedName>
</protein>
<dbReference type="RefSeq" id="WP_146883828.1">
    <property type="nucleotide sequence ID" value="NZ_BJXB01000006.1"/>
</dbReference>
<dbReference type="Pfam" id="PF06841">
    <property type="entry name" value="Phage_T4_gp19"/>
    <property type="match status" value="1"/>
</dbReference>
<dbReference type="InterPro" id="IPR010667">
    <property type="entry name" value="Phage_T4_Gp19"/>
</dbReference>
<accession>A0A511MZN7</accession>
<dbReference type="Proteomes" id="UP000321306">
    <property type="component" value="Unassembled WGS sequence"/>
</dbReference>
<dbReference type="NCBIfam" id="TIGR02241">
    <property type="entry name" value="conserved hypothetical phage tail region protein"/>
    <property type="match status" value="1"/>
</dbReference>
<keyword evidence="2" id="KW-1185">Reference proteome</keyword>
<dbReference type="AlphaFoldDB" id="A0A511MZN7"/>
<gene>
    <name evidence="1" type="ORF">DC3_16470</name>
</gene>
<evidence type="ECO:0000313" key="2">
    <source>
        <dbReference type="Proteomes" id="UP000321306"/>
    </source>
</evidence>
<comment type="caution">
    <text evidence="1">The sequence shown here is derived from an EMBL/GenBank/DDBJ whole genome shotgun (WGS) entry which is preliminary data.</text>
</comment>
<dbReference type="InterPro" id="IPR011747">
    <property type="entry name" value="CHP02241"/>
</dbReference>
<dbReference type="EMBL" id="BJXB01000006">
    <property type="protein sequence ID" value="GEM46012.1"/>
    <property type="molecule type" value="Genomic_DNA"/>
</dbReference>
<dbReference type="OrthoDB" id="73314at2"/>
<dbReference type="PANTHER" id="PTHR38009">
    <property type="entry name" value="CONSERVED HYPOTHETICAL PHAGE TAIL PROTEIN"/>
    <property type="match status" value="1"/>
</dbReference>
<sequence length="146" mass="16378">MQMFQTFNFRVEIRLPESSHPLCEASFSECDGLEVTREVKSIREGGNNSTHLRLPGGVSYGQVTLKRGMTRGFDLWKWFDQSVSSPGLRASIDVVMLSAAREEAVRFTLTRALPVKLKAPALNARDGVIAIEELGVLFERMEVRYA</sequence>
<proteinExistence type="predicted"/>
<evidence type="ECO:0008006" key="3">
    <source>
        <dbReference type="Google" id="ProtNLM"/>
    </source>
</evidence>